<dbReference type="Pfam" id="PF04402">
    <property type="entry name" value="SIMPL"/>
    <property type="match status" value="1"/>
</dbReference>
<comment type="caution">
    <text evidence="1">The sequence shown here is derived from an EMBL/GenBank/DDBJ whole genome shotgun (WGS) entry which is preliminary data.</text>
</comment>
<dbReference type="Gene3D" id="3.30.110.170">
    <property type="entry name" value="Protein of unknown function (DUF541), domain 1"/>
    <property type="match status" value="1"/>
</dbReference>
<organism evidence="1 2">
    <name type="scientific">Pseudoalteromonas rhizosphaerae</name>
    <dbReference type="NCBI Taxonomy" id="2518973"/>
    <lineage>
        <taxon>Bacteria</taxon>
        <taxon>Pseudomonadati</taxon>
        <taxon>Pseudomonadota</taxon>
        <taxon>Gammaproteobacteria</taxon>
        <taxon>Alteromonadales</taxon>
        <taxon>Pseudoalteromonadaceae</taxon>
        <taxon>Pseudoalteromonas</taxon>
    </lineage>
</organism>
<dbReference type="EMBL" id="JBJDOT010000025">
    <property type="protein sequence ID" value="MFK3865475.1"/>
    <property type="molecule type" value="Genomic_DNA"/>
</dbReference>
<reference evidence="1 2" key="1">
    <citation type="submission" date="2024-11" db="EMBL/GenBank/DDBJ databases">
        <title>The Natural Products Discovery Center: Release of the First 8490 Sequenced Strains for Exploring Actinobacteria Biosynthetic Diversity.</title>
        <authorList>
            <person name="Kalkreuter E."/>
            <person name="Kautsar S.A."/>
            <person name="Yang D."/>
            <person name="Bader C.D."/>
            <person name="Teijaro C.N."/>
            <person name="Fluegel L."/>
            <person name="Davis C.M."/>
            <person name="Simpson J.R."/>
            <person name="Lauterbach L."/>
            <person name="Steele A.D."/>
            <person name="Gui C."/>
            <person name="Meng S."/>
            <person name="Li G."/>
            <person name="Viehrig K."/>
            <person name="Ye F."/>
            <person name="Su P."/>
            <person name="Kiefer A.F."/>
            <person name="Nichols A."/>
            <person name="Cepeda A.J."/>
            <person name="Yan W."/>
            <person name="Fan B."/>
            <person name="Jiang Y."/>
            <person name="Adhikari A."/>
            <person name="Zheng C.-J."/>
            <person name="Schuster L."/>
            <person name="Cowan T.M."/>
            <person name="Smanski M.J."/>
            <person name="Chevrette M.G."/>
            <person name="De Carvalho L.P.S."/>
            <person name="Shen B."/>
        </authorList>
    </citation>
    <scope>NUCLEOTIDE SEQUENCE [LARGE SCALE GENOMIC DNA]</scope>
    <source>
        <strain evidence="1 2">NPDC078403</strain>
    </source>
</reference>
<dbReference type="InterPro" id="IPR007497">
    <property type="entry name" value="SIMPL/DUF541"/>
</dbReference>
<dbReference type="PANTHER" id="PTHR34387:SF1">
    <property type="entry name" value="PERIPLASMIC IMMUNOGENIC PROTEIN"/>
    <property type="match status" value="1"/>
</dbReference>
<sequence length="219" mass="23637">MVVTGEAQLKAKPDIAVINLEVESLQVSSLDAKKDVDNRITSFLAGLSKFNIDEKNVSASSINTQPSYLYTESDKQQLEGYTANRSIKVTLTDIKRLNALLDFALSVKIDAIKSIELKSSAAKALKAQVNAMAVNDAKEKASSLAKAFGTKLGSIYSINSAANNSFNRYGENQAIDRIVVSGNRTQQFTSPGKYLQENIVFSASVSAVFDLELTDSTAP</sequence>
<dbReference type="RefSeq" id="WP_404676008.1">
    <property type="nucleotide sequence ID" value="NZ_JBJDOT010000025.1"/>
</dbReference>
<gene>
    <name evidence="1" type="ORF">ACI2JU_16580</name>
</gene>
<dbReference type="Gene3D" id="3.30.70.2970">
    <property type="entry name" value="Protein of unknown function (DUF541), domain 2"/>
    <property type="match status" value="1"/>
</dbReference>
<dbReference type="InterPro" id="IPR052022">
    <property type="entry name" value="26kDa_periplasmic_antigen"/>
</dbReference>
<evidence type="ECO:0000313" key="2">
    <source>
        <dbReference type="Proteomes" id="UP001620262"/>
    </source>
</evidence>
<name>A0ABW8L3S7_9GAMM</name>
<evidence type="ECO:0000313" key="1">
    <source>
        <dbReference type="EMBL" id="MFK3865475.1"/>
    </source>
</evidence>
<keyword evidence="2" id="KW-1185">Reference proteome</keyword>
<dbReference type="Proteomes" id="UP001620262">
    <property type="component" value="Unassembled WGS sequence"/>
</dbReference>
<protein>
    <submittedName>
        <fullName evidence="1">SIMPL domain-containing protein</fullName>
    </submittedName>
</protein>
<proteinExistence type="predicted"/>
<dbReference type="PANTHER" id="PTHR34387">
    <property type="entry name" value="SLR1258 PROTEIN"/>
    <property type="match status" value="1"/>
</dbReference>
<accession>A0ABW8L3S7</accession>